<keyword evidence="1" id="KW-0479">Metal-binding</keyword>
<dbReference type="InterPro" id="IPR050072">
    <property type="entry name" value="Peptidase_M20A"/>
</dbReference>
<evidence type="ECO:0000313" key="5">
    <source>
        <dbReference type="Proteomes" id="UP000480854"/>
    </source>
</evidence>
<dbReference type="SUPFAM" id="SSF53187">
    <property type="entry name" value="Zn-dependent exopeptidases"/>
    <property type="match status" value="1"/>
</dbReference>
<dbReference type="InterPro" id="IPR011650">
    <property type="entry name" value="Peptidase_M20_dimer"/>
</dbReference>
<dbReference type="Pfam" id="PF01546">
    <property type="entry name" value="Peptidase_M20"/>
    <property type="match status" value="1"/>
</dbReference>
<dbReference type="Pfam" id="PF07687">
    <property type="entry name" value="M20_dimer"/>
    <property type="match status" value="1"/>
</dbReference>
<dbReference type="PANTHER" id="PTHR43808:SF25">
    <property type="entry name" value="PEPTIDASE M20 DIMERISATION DOMAIN-CONTAINING PROTEIN"/>
    <property type="match status" value="1"/>
</dbReference>
<dbReference type="Proteomes" id="UP000480854">
    <property type="component" value="Unassembled WGS sequence"/>
</dbReference>
<feature type="domain" description="Peptidase M20 dimerisation" evidence="3">
    <location>
        <begin position="217"/>
        <end position="326"/>
    </location>
</feature>
<gene>
    <name evidence="4" type="ORF">DS843_28125</name>
</gene>
<proteinExistence type="predicted"/>
<dbReference type="InterPro" id="IPR002933">
    <property type="entry name" value="Peptidase_M20"/>
</dbReference>
<dbReference type="Gene3D" id="3.30.70.360">
    <property type="match status" value="1"/>
</dbReference>
<evidence type="ECO:0000256" key="2">
    <source>
        <dbReference type="ARBA" id="ARBA00022801"/>
    </source>
</evidence>
<dbReference type="Gene3D" id="3.40.630.10">
    <property type="entry name" value="Zn peptidases"/>
    <property type="match status" value="1"/>
</dbReference>
<keyword evidence="2" id="KW-0378">Hydrolase</keyword>
<dbReference type="GO" id="GO:0046872">
    <property type="term" value="F:metal ion binding"/>
    <property type="evidence" value="ECO:0007669"/>
    <property type="project" value="UniProtKB-KW"/>
</dbReference>
<dbReference type="PANTHER" id="PTHR43808">
    <property type="entry name" value="ACETYLORNITHINE DEACETYLASE"/>
    <property type="match status" value="1"/>
</dbReference>
<dbReference type="AlphaFoldDB" id="A0A9W7NFD1"/>
<evidence type="ECO:0000259" key="3">
    <source>
        <dbReference type="Pfam" id="PF07687"/>
    </source>
</evidence>
<sequence length="429" mass="45957">MMARPDDSGYDPEGAVRSRTAIVRRSFMPLLSVPDVDAVLAELRPKYHALLAELIGFASLYGNEGPMQRRVLEEMSRLGLSVEVVKSRDDEHALNLAARIPGTDPPRHRSLVLNAHADVVPVDPASSWSHPPFAGTVSGNVVHGRGAQDDKAGVVTVLLVVEALRRLGLRLPGDLIVQIVAEEETTGNGTRALVAAGFGADGAVICDGTWPERLYHAHLGHISFTLRITGDPLAASNERRGVNPVYVAMDMVARLRAHVAALNADTVPFEGIEHPYFVNVGSFHAGVWCGSVPAMAELSVQMGFPPPASTTGMMETVEALAASLSPRIMVEPWLLMREPYRGDPAAPLIRKLQGIVQANGSGECQVMSITGYTDMAAFGTPNVCLYGPGGGRNSHGVDEHYFLDHMASVARNLALFAADWCSSPRPELA</sequence>
<name>A0A9W7NFD1_9PROT</name>
<protein>
    <submittedName>
        <fullName evidence="4">M20/M25/M40 family metallo-hydrolase</fullName>
    </submittedName>
</protein>
<evidence type="ECO:0000256" key="1">
    <source>
        <dbReference type="ARBA" id="ARBA00022723"/>
    </source>
</evidence>
<dbReference type="SUPFAM" id="SSF55031">
    <property type="entry name" value="Bacterial exopeptidase dimerisation domain"/>
    <property type="match status" value="1"/>
</dbReference>
<reference evidence="4 5" key="1">
    <citation type="submission" date="2018-07" db="EMBL/GenBank/DDBJ databases">
        <title>Genome sequence of Azospirillum sp. ATCC 49961.</title>
        <authorList>
            <person name="Sant'Anna F.H."/>
            <person name="Baldani J.I."/>
            <person name="Zilli J.E."/>
            <person name="Reis V.M."/>
            <person name="Hartmann A."/>
            <person name="Cruz L."/>
            <person name="de Souza E.M."/>
            <person name="de Oliveira Pedrosa F."/>
            <person name="Passaglia L.M.P."/>
        </authorList>
    </citation>
    <scope>NUCLEOTIDE SEQUENCE [LARGE SCALE GENOMIC DNA]</scope>
    <source>
        <strain evidence="4 5">ATCC 49961</strain>
    </source>
</reference>
<dbReference type="GO" id="GO:0016787">
    <property type="term" value="F:hydrolase activity"/>
    <property type="evidence" value="ECO:0007669"/>
    <property type="project" value="UniProtKB-KW"/>
</dbReference>
<dbReference type="InterPro" id="IPR036264">
    <property type="entry name" value="Bact_exopeptidase_dim_dom"/>
</dbReference>
<comment type="caution">
    <text evidence="4">The sequence shown here is derived from an EMBL/GenBank/DDBJ whole genome shotgun (WGS) entry which is preliminary data.</text>
</comment>
<keyword evidence="5" id="KW-1185">Reference proteome</keyword>
<dbReference type="EMBL" id="QOKW01000039">
    <property type="protein sequence ID" value="KAA0676223.1"/>
    <property type="molecule type" value="Genomic_DNA"/>
</dbReference>
<evidence type="ECO:0000313" key="4">
    <source>
        <dbReference type="EMBL" id="KAA0676223.1"/>
    </source>
</evidence>
<accession>A0A9W7NFD1</accession>
<dbReference type="OrthoDB" id="9809784at2"/>
<organism evidence="4 5">
    <name type="scientific">Roseomonas genomospecies 6</name>
    <dbReference type="NCBI Taxonomy" id="214106"/>
    <lineage>
        <taxon>Bacteria</taxon>
        <taxon>Pseudomonadati</taxon>
        <taxon>Pseudomonadota</taxon>
        <taxon>Alphaproteobacteria</taxon>
        <taxon>Acetobacterales</taxon>
        <taxon>Roseomonadaceae</taxon>
        <taxon>Roseomonas</taxon>
    </lineage>
</organism>